<gene>
    <name evidence="2" type="ORF">EV695_3996</name>
</gene>
<accession>A0A4R1EPM1</accession>
<evidence type="ECO:0000313" key="2">
    <source>
        <dbReference type="EMBL" id="TCJ83256.1"/>
    </source>
</evidence>
<evidence type="ECO:0000256" key="1">
    <source>
        <dbReference type="SAM" id="SignalP"/>
    </source>
</evidence>
<reference evidence="2 3" key="1">
    <citation type="submission" date="2019-03" db="EMBL/GenBank/DDBJ databases">
        <title>Genomic Encyclopedia of Type Strains, Phase IV (KMG-IV): sequencing the most valuable type-strain genomes for metagenomic binning, comparative biology and taxonomic classification.</title>
        <authorList>
            <person name="Goeker M."/>
        </authorList>
    </citation>
    <scope>NUCLEOTIDE SEQUENCE [LARGE SCALE GENOMIC DNA]</scope>
    <source>
        <strain evidence="2 3">DSM 24830</strain>
    </source>
</reference>
<organism evidence="2 3">
    <name type="scientific">Cocleimonas flava</name>
    <dbReference type="NCBI Taxonomy" id="634765"/>
    <lineage>
        <taxon>Bacteria</taxon>
        <taxon>Pseudomonadati</taxon>
        <taxon>Pseudomonadota</taxon>
        <taxon>Gammaproteobacteria</taxon>
        <taxon>Thiotrichales</taxon>
        <taxon>Thiotrichaceae</taxon>
        <taxon>Cocleimonas</taxon>
    </lineage>
</organism>
<keyword evidence="3" id="KW-1185">Reference proteome</keyword>
<dbReference type="AlphaFoldDB" id="A0A4R1EPM1"/>
<feature type="signal peptide" evidence="1">
    <location>
        <begin position="1"/>
        <end position="23"/>
    </location>
</feature>
<feature type="chain" id="PRO_5020340814" evidence="1">
    <location>
        <begin position="24"/>
        <end position="89"/>
    </location>
</feature>
<comment type="caution">
    <text evidence="2">The sequence shown here is derived from an EMBL/GenBank/DDBJ whole genome shotgun (WGS) entry which is preliminary data.</text>
</comment>
<protein>
    <submittedName>
        <fullName evidence="2">Uncharacterized protein</fullName>
    </submittedName>
</protein>
<keyword evidence="1" id="KW-0732">Signal</keyword>
<dbReference type="Proteomes" id="UP000294887">
    <property type="component" value="Unassembled WGS sequence"/>
</dbReference>
<dbReference type="EMBL" id="SMFQ01000005">
    <property type="protein sequence ID" value="TCJ83256.1"/>
    <property type="molecule type" value="Genomic_DNA"/>
</dbReference>
<dbReference type="RefSeq" id="WP_131907729.1">
    <property type="nucleotide sequence ID" value="NZ_BAAAFU010000007.1"/>
</dbReference>
<name>A0A4R1EPM1_9GAMM</name>
<evidence type="ECO:0000313" key="3">
    <source>
        <dbReference type="Proteomes" id="UP000294887"/>
    </source>
</evidence>
<sequence>MFKKYALILSVLTLFIASFNASACDDKACESAYLAETKRYVENQIRRAEATKAERHAYSKNRQRRAYALYVHIHFMLFGSDLDEKPNRI</sequence>
<proteinExistence type="predicted"/>